<gene>
    <name evidence="1" type="ORF">DSM01_322</name>
</gene>
<sequence length="38" mass="4583">MRLNLSYKIRVDKTNNEEIHLIIDEMHSFALVIDKVHF</sequence>
<evidence type="ECO:0000313" key="2">
    <source>
        <dbReference type="Proteomes" id="UP000290037"/>
    </source>
</evidence>
<evidence type="ECO:0000313" key="1">
    <source>
        <dbReference type="EMBL" id="RXG31182.1"/>
    </source>
</evidence>
<organism evidence="1 2">
    <name type="scientific">Leeuwenhoekiella palythoae</name>
    <dbReference type="NCBI Taxonomy" id="573501"/>
    <lineage>
        <taxon>Bacteria</taxon>
        <taxon>Pseudomonadati</taxon>
        <taxon>Bacteroidota</taxon>
        <taxon>Flavobacteriia</taxon>
        <taxon>Flavobacteriales</taxon>
        <taxon>Flavobacteriaceae</taxon>
        <taxon>Leeuwenhoekiella</taxon>
    </lineage>
</organism>
<keyword evidence="2" id="KW-1185">Reference proteome</keyword>
<dbReference type="Proteomes" id="UP000290037">
    <property type="component" value="Unassembled WGS sequence"/>
</dbReference>
<proteinExistence type="predicted"/>
<dbReference type="EMBL" id="QOVN01000001">
    <property type="protein sequence ID" value="RXG31182.1"/>
    <property type="molecule type" value="Genomic_DNA"/>
</dbReference>
<comment type="caution">
    <text evidence="1">The sequence shown here is derived from an EMBL/GenBank/DDBJ whole genome shotgun (WGS) entry which is preliminary data.</text>
</comment>
<protein>
    <submittedName>
        <fullName evidence="1">Uncharacterized protein</fullName>
    </submittedName>
</protein>
<name>A0ABY0D871_9FLAO</name>
<accession>A0ABY0D871</accession>
<reference evidence="1 2" key="1">
    <citation type="submission" date="2018-07" db="EMBL/GenBank/DDBJ databases">
        <title>Leeuwenhoekiella genomics.</title>
        <authorList>
            <person name="Tahon G."/>
            <person name="Willems A."/>
        </authorList>
    </citation>
    <scope>NUCLEOTIDE SEQUENCE [LARGE SCALE GENOMIC DNA]</scope>
    <source>
        <strain evidence="1 2">LMG 24856</strain>
    </source>
</reference>